<name>A0A226DJR2_FOLCA</name>
<reference evidence="2 3" key="1">
    <citation type="submission" date="2015-12" db="EMBL/GenBank/DDBJ databases">
        <title>The genome of Folsomia candida.</title>
        <authorList>
            <person name="Faddeeva A."/>
            <person name="Derks M.F."/>
            <person name="Anvar Y."/>
            <person name="Smit S."/>
            <person name="Van Straalen N."/>
            <person name="Roelofs D."/>
        </authorList>
    </citation>
    <scope>NUCLEOTIDE SEQUENCE [LARGE SCALE GENOMIC DNA]</scope>
    <source>
        <strain evidence="2 3">VU population</strain>
        <tissue evidence="2">Whole body</tissue>
    </source>
</reference>
<protein>
    <submittedName>
        <fullName evidence="2">Uncharacterized protein</fullName>
    </submittedName>
</protein>
<gene>
    <name evidence="2" type="ORF">Fcan01_20041</name>
</gene>
<accession>A0A226DJR2</accession>
<dbReference type="AlphaFoldDB" id="A0A226DJR2"/>
<comment type="caution">
    <text evidence="2">The sequence shown here is derived from an EMBL/GenBank/DDBJ whole genome shotgun (WGS) entry which is preliminary data.</text>
</comment>
<keyword evidence="1" id="KW-0812">Transmembrane</keyword>
<keyword evidence="1" id="KW-1133">Transmembrane helix</keyword>
<dbReference type="EMBL" id="LNIX01000018">
    <property type="protein sequence ID" value="OXA45439.1"/>
    <property type="molecule type" value="Genomic_DNA"/>
</dbReference>
<feature type="transmembrane region" description="Helical" evidence="1">
    <location>
        <begin position="269"/>
        <end position="288"/>
    </location>
</feature>
<sequence>MKNLSKTSTDLSKFFNARQTIFHASNLNISISQTFGYFPVSLKSKSHIPQVIAILISATSFVLGLWVLFSGRVDTSSHPSGTFKSVTVAWTAFIFITQSLSRLTLLAQGGKLINLLNSCISTVEKILQLTSKETEFTQFCQKLRIRYVKLISLYSLAAVVIALLQFRNVLSTRLEHPAEKSALSNDIIIGGVSIMSHLSIFSLLSLEFFCEIYNYCLNCIIASIIDKKSAVLKKNGKYNDYNYINDVLDSFTTLNLQVEECNVTYEGKIVIDFFFYFVLGIFRGYFASQLGTECCTVTSLVYFTIHLLSISVIGCGLWSIAAASTALEEKSGRFFRELVDLSVEYEEGGLLNKSSKLKILSAVTTYLVIVVQFQQNEKL</sequence>
<dbReference type="Proteomes" id="UP000198287">
    <property type="component" value="Unassembled WGS sequence"/>
</dbReference>
<keyword evidence="3" id="KW-1185">Reference proteome</keyword>
<organism evidence="2 3">
    <name type="scientific">Folsomia candida</name>
    <name type="common">Springtail</name>
    <dbReference type="NCBI Taxonomy" id="158441"/>
    <lineage>
        <taxon>Eukaryota</taxon>
        <taxon>Metazoa</taxon>
        <taxon>Ecdysozoa</taxon>
        <taxon>Arthropoda</taxon>
        <taxon>Hexapoda</taxon>
        <taxon>Collembola</taxon>
        <taxon>Entomobryomorpha</taxon>
        <taxon>Isotomoidea</taxon>
        <taxon>Isotomidae</taxon>
        <taxon>Proisotominae</taxon>
        <taxon>Folsomia</taxon>
    </lineage>
</organism>
<feature type="transmembrane region" description="Helical" evidence="1">
    <location>
        <begin position="300"/>
        <end position="327"/>
    </location>
</feature>
<evidence type="ECO:0000313" key="3">
    <source>
        <dbReference type="Proteomes" id="UP000198287"/>
    </source>
</evidence>
<keyword evidence="1" id="KW-0472">Membrane</keyword>
<evidence type="ECO:0000256" key="1">
    <source>
        <dbReference type="SAM" id="Phobius"/>
    </source>
</evidence>
<feature type="transmembrane region" description="Helical" evidence="1">
    <location>
        <begin position="51"/>
        <end position="69"/>
    </location>
</feature>
<proteinExistence type="predicted"/>
<evidence type="ECO:0000313" key="2">
    <source>
        <dbReference type="EMBL" id="OXA45439.1"/>
    </source>
</evidence>
<feature type="transmembrane region" description="Helical" evidence="1">
    <location>
        <begin position="147"/>
        <end position="167"/>
    </location>
</feature>
<feature type="transmembrane region" description="Helical" evidence="1">
    <location>
        <begin position="187"/>
        <end position="206"/>
    </location>
</feature>